<proteinExistence type="predicted"/>
<name>A0A091RIS3_9AVES</name>
<gene>
    <name evidence="1" type="ORF">N332_03381</name>
</gene>
<protein>
    <submittedName>
        <fullName evidence="1">Uncharacterized protein</fullName>
    </submittedName>
</protein>
<dbReference type="EMBL" id="KK819225">
    <property type="protein sequence ID" value="KFQ39446.1"/>
    <property type="molecule type" value="Genomic_DNA"/>
</dbReference>
<reference evidence="1 2" key="1">
    <citation type="submission" date="2014-04" db="EMBL/GenBank/DDBJ databases">
        <title>Genome evolution of avian class.</title>
        <authorList>
            <person name="Zhang G."/>
            <person name="Li C."/>
        </authorList>
    </citation>
    <scope>NUCLEOTIDE SEQUENCE [LARGE SCALE GENOMIC DNA]</scope>
    <source>
        <strain evidence="1">BGI_N332</strain>
    </source>
</reference>
<feature type="non-terminal residue" evidence="1">
    <location>
        <position position="133"/>
    </location>
</feature>
<accession>A0A091RIS3</accession>
<evidence type="ECO:0000313" key="1">
    <source>
        <dbReference type="EMBL" id="KFQ39446.1"/>
    </source>
</evidence>
<dbReference type="AlphaFoldDB" id="A0A091RIS3"/>
<sequence length="133" mass="14726">GLVQGGVELRGSYLAFLRGQHIPLSLPVLQAAIQKGDGFMSKSPEHPPHPWRREETLVAAIIHHNMGVIPHSQLPHILSKVRSLGQHVIVRGSTVAALVDVKENRTRDMALLKFPLRVTLHLRQIPGCIHDSQ</sequence>
<keyword evidence="2" id="KW-1185">Reference proteome</keyword>
<dbReference type="Proteomes" id="UP000053369">
    <property type="component" value="Unassembled WGS sequence"/>
</dbReference>
<feature type="non-terminal residue" evidence="1">
    <location>
        <position position="1"/>
    </location>
</feature>
<organism evidence="1 2">
    <name type="scientific">Mesitornis unicolor</name>
    <name type="common">brown roatelo</name>
    <dbReference type="NCBI Taxonomy" id="54374"/>
    <lineage>
        <taxon>Eukaryota</taxon>
        <taxon>Metazoa</taxon>
        <taxon>Chordata</taxon>
        <taxon>Craniata</taxon>
        <taxon>Vertebrata</taxon>
        <taxon>Euteleostomi</taxon>
        <taxon>Archelosauria</taxon>
        <taxon>Archosauria</taxon>
        <taxon>Dinosauria</taxon>
        <taxon>Saurischia</taxon>
        <taxon>Theropoda</taxon>
        <taxon>Coelurosauria</taxon>
        <taxon>Aves</taxon>
        <taxon>Neognathae</taxon>
        <taxon>Neoaves</taxon>
        <taxon>Columbimorphae</taxon>
        <taxon>Mesitornithiformes</taxon>
        <taxon>Mesitornithidae</taxon>
        <taxon>Mesitornis</taxon>
    </lineage>
</organism>
<evidence type="ECO:0000313" key="2">
    <source>
        <dbReference type="Proteomes" id="UP000053369"/>
    </source>
</evidence>